<feature type="domain" description="J" evidence="1">
    <location>
        <begin position="18"/>
        <end position="83"/>
    </location>
</feature>
<dbReference type="Gene3D" id="2.60.260.20">
    <property type="entry name" value="Urease metallochaperone UreE, N-terminal domain"/>
    <property type="match status" value="2"/>
</dbReference>
<accession>A0ABM7X339</accession>
<dbReference type="Pfam" id="PF00226">
    <property type="entry name" value="DnaJ"/>
    <property type="match status" value="1"/>
</dbReference>
<dbReference type="CDD" id="cd06257">
    <property type="entry name" value="DnaJ"/>
    <property type="match status" value="1"/>
</dbReference>
<dbReference type="SUPFAM" id="SSF46565">
    <property type="entry name" value="Chaperone J-domain"/>
    <property type="match status" value="1"/>
</dbReference>
<dbReference type="Gene3D" id="1.10.287.110">
    <property type="entry name" value="DnaJ domain"/>
    <property type="match status" value="1"/>
</dbReference>
<dbReference type="SMART" id="SM00271">
    <property type="entry name" value="DnaJ"/>
    <property type="match status" value="1"/>
</dbReference>
<dbReference type="Proteomes" id="UP001162891">
    <property type="component" value="Chromosome"/>
</dbReference>
<proteinExistence type="predicted"/>
<dbReference type="EMBL" id="AP025591">
    <property type="protein sequence ID" value="BDG06203.1"/>
    <property type="molecule type" value="Genomic_DNA"/>
</dbReference>
<dbReference type="PANTHER" id="PTHR43096:SF10">
    <property type="entry name" value="CHAPERONE PROTEIN DNAJ A6, CHLOROPLASTIC"/>
    <property type="match status" value="1"/>
</dbReference>
<dbReference type="InterPro" id="IPR008971">
    <property type="entry name" value="HSP40/DnaJ_pept-bd"/>
</dbReference>
<reference evidence="3" key="1">
    <citation type="journal article" date="2022" name="Int. J. Syst. Evol. Microbiol.">
        <title>Anaeromyxobacter oryzae sp. nov., Anaeromyxobacter diazotrophicus sp. nov. and Anaeromyxobacter paludicola sp. nov., isolated from paddy soils.</title>
        <authorList>
            <person name="Itoh H."/>
            <person name="Xu Z."/>
            <person name="Mise K."/>
            <person name="Masuda Y."/>
            <person name="Ushijima N."/>
            <person name="Hayakawa C."/>
            <person name="Shiratori Y."/>
            <person name="Senoo K."/>
        </authorList>
    </citation>
    <scope>NUCLEOTIDE SEQUENCE [LARGE SCALE GENOMIC DNA]</scope>
    <source>
        <strain evidence="3">Red232</strain>
    </source>
</reference>
<dbReference type="InterPro" id="IPR001623">
    <property type="entry name" value="DnaJ_domain"/>
</dbReference>
<protein>
    <submittedName>
        <fullName evidence="2">Molecular chaperone DnaJ</fullName>
    </submittedName>
</protein>
<dbReference type="PRINTS" id="PR00625">
    <property type="entry name" value="JDOMAIN"/>
</dbReference>
<dbReference type="InterPro" id="IPR018253">
    <property type="entry name" value="DnaJ_domain_CS"/>
</dbReference>
<sequence length="331" mass="35959">MIDASARSVTFPRVPERDLYEILGVSRTATAEELKRAYRKLAKKYHPDVNPGNKAAEEKFKEVTAAFEVLSDEKRRKLYDEFGADSLRSGFDEKRAAEYRQWRRQGAPPGGMPFDFGDFSTVNVGDYGAFDFGSIFGEIFGGGRGARARRSPIPAQGVHTEAEITVDLRDAVVGGERDVRIDGRTLRVKIPAGVDDGSQIRLAGQGGRGQHGGPAGDLYLTVRLREHPNVRREGRDLYLDLPVTVPEAVHGAEVRLPTFEGPVALRVPAGAQSGMKLRLRAKGLPDLKGGARGDLYAVVQVVLPPASASLEKAVKPLSDLYKGDPRAGISL</sequence>
<evidence type="ECO:0000313" key="2">
    <source>
        <dbReference type="EMBL" id="BDG06203.1"/>
    </source>
</evidence>
<dbReference type="InterPro" id="IPR036869">
    <property type="entry name" value="J_dom_sf"/>
</dbReference>
<evidence type="ECO:0000313" key="3">
    <source>
        <dbReference type="Proteomes" id="UP001162891"/>
    </source>
</evidence>
<gene>
    <name evidence="2" type="ORF">AMOR_51990</name>
</gene>
<evidence type="ECO:0000259" key="1">
    <source>
        <dbReference type="PROSITE" id="PS50076"/>
    </source>
</evidence>
<dbReference type="PROSITE" id="PS50076">
    <property type="entry name" value="DNAJ_2"/>
    <property type="match status" value="1"/>
</dbReference>
<dbReference type="PROSITE" id="PS00636">
    <property type="entry name" value="DNAJ_1"/>
    <property type="match status" value="1"/>
</dbReference>
<keyword evidence="3" id="KW-1185">Reference proteome</keyword>
<dbReference type="PANTHER" id="PTHR43096">
    <property type="entry name" value="DNAJ HOMOLOG 1, MITOCHONDRIAL-RELATED"/>
    <property type="match status" value="1"/>
</dbReference>
<dbReference type="SUPFAM" id="SSF49493">
    <property type="entry name" value="HSP40/DnaJ peptide-binding domain"/>
    <property type="match status" value="2"/>
</dbReference>
<name>A0ABM7X339_9BACT</name>
<organism evidence="2 3">
    <name type="scientific">Anaeromyxobacter oryzae</name>
    <dbReference type="NCBI Taxonomy" id="2918170"/>
    <lineage>
        <taxon>Bacteria</taxon>
        <taxon>Pseudomonadati</taxon>
        <taxon>Myxococcota</taxon>
        <taxon>Myxococcia</taxon>
        <taxon>Myxococcales</taxon>
        <taxon>Cystobacterineae</taxon>
        <taxon>Anaeromyxobacteraceae</taxon>
        <taxon>Anaeromyxobacter</taxon>
    </lineage>
</organism>
<dbReference type="InterPro" id="IPR002939">
    <property type="entry name" value="DnaJ_C"/>
</dbReference>
<dbReference type="Pfam" id="PF01556">
    <property type="entry name" value="DnaJ_C"/>
    <property type="match status" value="1"/>
</dbReference>
<dbReference type="CDD" id="cd10747">
    <property type="entry name" value="DnaJ_C"/>
    <property type="match status" value="1"/>
</dbReference>